<sequence>MLRCVVRGSAARLRSPVFCRRLFQGACVRQRGRGGGGVGGPPPDSCHFFSNPGNGPPTEDLTKAIHGFRTQRRRAMVWAVSLSLFGALFGYQIGYKVMYLGGESYIPLFPCLRIHELSEYERSRLNLDQLANLVEQRVVERLSSHEFIQEQYGVPLRIRPSLREQKVVPDRLHVWCEDEDPVIYGISFRRGPTADERSSSNAPGITLHWHRVPFLFEWRFSHKSIDIRSAAVNCLESLGIKYDRLLQPEAVYGGTFRYEHPLGDPPSPLDRPSHSMHVCFYGEFKLDNRSLVTYKGKWHVDVKFDEICLLRNESDERVRYVLYRGGRD</sequence>
<keyword evidence="1" id="KW-0472">Membrane</keyword>
<dbReference type="eggNOG" id="ENOG502QT12">
    <property type="taxonomic scope" value="Eukaryota"/>
</dbReference>
<protein>
    <recommendedName>
        <fullName evidence="4">Altered inheritance of mitochondria protein 39, mitochondrial</fullName>
    </recommendedName>
</protein>
<keyword evidence="1" id="KW-0812">Transmembrane</keyword>
<keyword evidence="3" id="KW-1185">Reference proteome</keyword>
<evidence type="ECO:0000313" key="3">
    <source>
        <dbReference type="Proteomes" id="UP000006310"/>
    </source>
</evidence>
<dbReference type="OrthoDB" id="4058511at2759"/>
<dbReference type="GeneID" id="34527108"/>
<proteinExistence type="predicted"/>
<accession>J7R937</accession>
<feature type="transmembrane region" description="Helical" evidence="1">
    <location>
        <begin position="75"/>
        <end position="94"/>
    </location>
</feature>
<name>J7R937_HUIN7</name>
<dbReference type="EMBL" id="HE978320">
    <property type="protein sequence ID" value="CCK71385.1"/>
    <property type="molecule type" value="Genomic_DNA"/>
</dbReference>
<dbReference type="RefSeq" id="XP_022465630.1">
    <property type="nucleotide sequence ID" value="XM_022609211.1"/>
</dbReference>
<dbReference type="OMA" id="WCEDQDP"/>
<dbReference type="AlphaFoldDB" id="J7R937"/>
<dbReference type="Proteomes" id="UP000006310">
    <property type="component" value="Chromosome 7"/>
</dbReference>
<reference evidence="3" key="2">
    <citation type="submission" date="2012-08" db="EMBL/GenBank/DDBJ databases">
        <title>Genome sequence of Kazachstania naganishii.</title>
        <authorList>
            <person name="Gordon J.L."/>
            <person name="Armisen D."/>
            <person name="Proux-Wera E."/>
            <person name="OhEigeartaigh S.S."/>
            <person name="Byrne K.P."/>
            <person name="Wolfe K.H."/>
        </authorList>
    </citation>
    <scope>NUCLEOTIDE SEQUENCE [LARGE SCALE GENOMIC DNA]</scope>
    <source>
        <strain evidence="3">ATCC MYA-139 / BCRC 22969 / CBS 8797 / CCRC 22969 / KCTC 17520 / NBRC 10181 / NCYC 3082</strain>
    </source>
</reference>
<dbReference type="KEGG" id="kng:KNAG_0G03270"/>
<evidence type="ECO:0000256" key="1">
    <source>
        <dbReference type="SAM" id="Phobius"/>
    </source>
</evidence>
<dbReference type="HOGENOM" id="CLU_058942_0_0_1"/>
<organism evidence="2 3">
    <name type="scientific">Huiozyma naganishii (strain ATCC MYA-139 / BCRC 22969 / CBS 8797 / KCTC 17520 / NBRC 10181 / NCYC 3082 / Yp74L-3)</name>
    <name type="common">Yeast</name>
    <name type="synonym">Kazachstania naganishii</name>
    <dbReference type="NCBI Taxonomy" id="1071383"/>
    <lineage>
        <taxon>Eukaryota</taxon>
        <taxon>Fungi</taxon>
        <taxon>Dikarya</taxon>
        <taxon>Ascomycota</taxon>
        <taxon>Saccharomycotina</taxon>
        <taxon>Saccharomycetes</taxon>
        <taxon>Saccharomycetales</taxon>
        <taxon>Saccharomycetaceae</taxon>
        <taxon>Huiozyma</taxon>
    </lineage>
</organism>
<evidence type="ECO:0008006" key="4">
    <source>
        <dbReference type="Google" id="ProtNLM"/>
    </source>
</evidence>
<evidence type="ECO:0000313" key="2">
    <source>
        <dbReference type="EMBL" id="CCK71385.1"/>
    </source>
</evidence>
<reference evidence="2 3" key="1">
    <citation type="journal article" date="2011" name="Proc. Natl. Acad. Sci. U.S.A.">
        <title>Evolutionary erosion of yeast sex chromosomes by mating-type switching accidents.</title>
        <authorList>
            <person name="Gordon J.L."/>
            <person name="Armisen D."/>
            <person name="Proux-Wera E."/>
            <person name="Oheigeartaigh S.S."/>
            <person name="Byrne K.P."/>
            <person name="Wolfe K.H."/>
        </authorList>
    </citation>
    <scope>NUCLEOTIDE SEQUENCE [LARGE SCALE GENOMIC DNA]</scope>
    <source>
        <strain evidence="3">ATCC MYA-139 / BCRC 22969 / CBS 8797 / CCRC 22969 / KCTC 17520 / NBRC 10181 / NCYC 3082</strain>
    </source>
</reference>
<keyword evidence="1" id="KW-1133">Transmembrane helix</keyword>
<gene>
    <name evidence="2" type="primary">KNAG0G03270</name>
    <name evidence="2" type="ordered locus">KNAG_0G03270</name>
</gene>